<dbReference type="SMART" id="SM00222">
    <property type="entry name" value="Sec7"/>
    <property type="match status" value="1"/>
</dbReference>
<dbReference type="Gene3D" id="1.10.1000.11">
    <property type="entry name" value="Arf Nucleotide-binding Site Opener,domain 2"/>
    <property type="match status" value="1"/>
</dbReference>
<dbReference type="PANTHER" id="PTHR10663">
    <property type="entry name" value="GUANYL-NUCLEOTIDE EXCHANGE FACTOR"/>
    <property type="match status" value="1"/>
</dbReference>
<feature type="region of interest" description="Disordered" evidence="6">
    <location>
        <begin position="260"/>
        <end position="303"/>
    </location>
</feature>
<dbReference type="InterPro" id="IPR036034">
    <property type="entry name" value="PDZ_sf"/>
</dbReference>
<feature type="compositionally biased region" description="Polar residues" evidence="6">
    <location>
        <begin position="182"/>
        <end position="193"/>
    </location>
</feature>
<evidence type="ECO:0000256" key="1">
    <source>
        <dbReference type="ARBA" id="ARBA00004236"/>
    </source>
</evidence>
<dbReference type="Pfam" id="PF01369">
    <property type="entry name" value="Sec7"/>
    <property type="match status" value="1"/>
</dbReference>
<evidence type="ECO:0000256" key="5">
    <source>
        <dbReference type="SAM" id="Coils"/>
    </source>
</evidence>
<dbReference type="EMBL" id="BGPR01009106">
    <property type="protein sequence ID" value="GBN38024.1"/>
    <property type="molecule type" value="Genomic_DNA"/>
</dbReference>
<dbReference type="CDD" id="cd00171">
    <property type="entry name" value="Sec7"/>
    <property type="match status" value="1"/>
</dbReference>
<feature type="region of interest" description="Disordered" evidence="6">
    <location>
        <begin position="162"/>
        <end position="229"/>
    </location>
</feature>
<dbReference type="GO" id="GO:0032012">
    <property type="term" value="P:regulation of ARF protein signal transduction"/>
    <property type="evidence" value="ECO:0007669"/>
    <property type="project" value="InterPro"/>
</dbReference>
<comment type="caution">
    <text evidence="10">The sequence shown here is derived from an EMBL/GenBank/DDBJ whole genome shotgun (WGS) entry which is preliminary data.</text>
</comment>
<evidence type="ECO:0000256" key="6">
    <source>
        <dbReference type="SAM" id="MobiDB-lite"/>
    </source>
</evidence>
<name>A0A4Y2NGX9_ARAVE</name>
<feature type="compositionally biased region" description="Basic and acidic residues" evidence="6">
    <location>
        <begin position="194"/>
        <end position="221"/>
    </location>
</feature>
<evidence type="ECO:0000259" key="9">
    <source>
        <dbReference type="PROSITE" id="PS50190"/>
    </source>
</evidence>
<proteinExistence type="predicted"/>
<dbReference type="InterPro" id="IPR041681">
    <property type="entry name" value="PH_9"/>
</dbReference>
<dbReference type="SUPFAM" id="SSF50156">
    <property type="entry name" value="PDZ domain-like"/>
    <property type="match status" value="1"/>
</dbReference>
<dbReference type="Pfam" id="PF15410">
    <property type="entry name" value="PH_9"/>
    <property type="match status" value="1"/>
</dbReference>
<dbReference type="SUPFAM" id="SSF50729">
    <property type="entry name" value="PH domain-like"/>
    <property type="match status" value="1"/>
</dbReference>
<feature type="domain" description="PH" evidence="7">
    <location>
        <begin position="651"/>
        <end position="772"/>
    </location>
</feature>
<evidence type="ECO:0000259" key="7">
    <source>
        <dbReference type="PROSITE" id="PS50003"/>
    </source>
</evidence>
<dbReference type="Gene3D" id="2.30.29.30">
    <property type="entry name" value="Pleckstrin-homology domain (PH domain)/Phosphotyrosine-binding domain (PTB)"/>
    <property type="match status" value="1"/>
</dbReference>
<evidence type="ECO:0000256" key="3">
    <source>
        <dbReference type="ARBA" id="ARBA00022658"/>
    </source>
</evidence>
<sequence>MTSRSIHIDFEENRITRLVVTKKPGIAKRLEAGDIILEVNDKNVVSLTTKEVLKCLRLSNDVVKLKVKKDATIKERVHNHMAASSELEALRSYVKENSSSNGHIDTQHKPDKFESNGDVRENGENIPPSPTQHIKPHTRQPDKPKFETFMMTGELIIKTKSSNTGFISPKNNFKQHEDNKPDSVSTVNSNCNKGENDVKSRGKATKREASDSHSPVAEKKGSLSYGGNFVRTSRSEDYLQKSTVSAVNIEVEEEIATSLNNLLDTNRDNPSSDRTGRSSNSPISESETNSQTSPTELSDSSESYLRNTVNDIRTGQFIHIPNSSNCEQSSDEKLVSDHTNNMITTSNRQRYAPRTIQPKQDGVTNIMIDENKIYVKVLPDQTPSDENTISSSINNKLQCNASGESPKNLKNAENELKHDEHSGSCDEVKRCYSPEDESDVESLSSFHYSPKAVDMPSASRLAKRLFNLEGFKKSDVSRHLCKNNDFSRVVAEEYLKFFDFNGETLDLALRKFLKQFCLIGETQERERVLVHFSKRYLDCNEGAFKSQDAVHTLTCALMLLNTDLHGEHVGRRMTCAEFIENLSELNEGENFSKEVLKALYHSIKITPLEWAVDDEEEAPPEEHPPIQPEQRQQSFIGHNPFLEVPNPNFATEYKKGYVMRKCCVDPNGKKTPIGKRGWKMFYADLRDLVLYLHKDENGFRKNQLYDSLHNSIRIHHALATRATDYTKKQHVFRLQTADQAVYLFQTRYSKDAKQDDSKELQSWIDTINYVAACFSAPSLAPAVGAQKKFQKPLLPVAPTKLNFREQLLELESRVLKLEKELEEHLSHPPDKSAKSRVVNEYVEKENYLQYELKRYRTYTYLLRSKAAQFSDLEPPLVESSIGEVDELLEKNDQTHAPPSESSNPVKRSLSDRFSYRAAIYKTGPTDDGA</sequence>
<dbReference type="CDD" id="cd00136">
    <property type="entry name" value="PDZ_canonical"/>
    <property type="match status" value="1"/>
</dbReference>
<dbReference type="Pfam" id="PF00595">
    <property type="entry name" value="PDZ"/>
    <property type="match status" value="1"/>
</dbReference>
<evidence type="ECO:0000256" key="4">
    <source>
        <dbReference type="ARBA" id="ARBA00023136"/>
    </source>
</evidence>
<dbReference type="AlphaFoldDB" id="A0A4Y2NGX9"/>
<feature type="coiled-coil region" evidence="5">
    <location>
        <begin position="800"/>
        <end position="827"/>
    </location>
</feature>
<evidence type="ECO:0000313" key="10">
    <source>
        <dbReference type="EMBL" id="GBN38024.1"/>
    </source>
</evidence>
<protein>
    <submittedName>
        <fullName evidence="10">PH and SEC7 domain-containing protein 3</fullName>
    </submittedName>
</protein>
<dbReference type="SMART" id="SM00233">
    <property type="entry name" value="PH"/>
    <property type="match status" value="1"/>
</dbReference>
<dbReference type="PROSITE" id="PS50190">
    <property type="entry name" value="SEC7"/>
    <property type="match status" value="1"/>
</dbReference>
<feature type="compositionally biased region" description="Basic and acidic residues" evidence="6">
    <location>
        <begin position="265"/>
        <end position="276"/>
    </location>
</feature>
<reference evidence="10 11" key="1">
    <citation type="journal article" date="2019" name="Sci. Rep.">
        <title>Orb-weaving spider Araneus ventricosus genome elucidates the spidroin gene catalogue.</title>
        <authorList>
            <person name="Kono N."/>
            <person name="Nakamura H."/>
            <person name="Ohtoshi R."/>
            <person name="Moran D.A.P."/>
            <person name="Shinohara A."/>
            <person name="Yoshida Y."/>
            <person name="Fujiwara M."/>
            <person name="Mori M."/>
            <person name="Tomita M."/>
            <person name="Arakawa K."/>
        </authorList>
    </citation>
    <scope>NUCLEOTIDE SEQUENCE [LARGE SCALE GENOMIC DNA]</scope>
</reference>
<feature type="compositionally biased region" description="Polar residues" evidence="6">
    <location>
        <begin position="162"/>
        <end position="172"/>
    </location>
</feature>
<dbReference type="GO" id="GO:0005085">
    <property type="term" value="F:guanyl-nucleotide exchange factor activity"/>
    <property type="evidence" value="ECO:0007669"/>
    <property type="project" value="UniProtKB-KW"/>
</dbReference>
<feature type="region of interest" description="Disordered" evidence="6">
    <location>
        <begin position="884"/>
        <end position="910"/>
    </location>
</feature>
<feature type="domain" description="SEC7" evidence="9">
    <location>
        <begin position="428"/>
        <end position="606"/>
    </location>
</feature>
<dbReference type="PROSITE" id="PS50106">
    <property type="entry name" value="PDZ"/>
    <property type="match status" value="1"/>
</dbReference>
<feature type="compositionally biased region" description="Polar residues" evidence="6">
    <location>
        <begin position="894"/>
        <end position="905"/>
    </location>
</feature>
<feature type="compositionally biased region" description="Basic and acidic residues" evidence="6">
    <location>
        <begin position="105"/>
        <end position="123"/>
    </location>
</feature>
<organism evidence="10 11">
    <name type="scientific">Araneus ventricosus</name>
    <name type="common">Orbweaver spider</name>
    <name type="synonym">Epeira ventricosa</name>
    <dbReference type="NCBI Taxonomy" id="182803"/>
    <lineage>
        <taxon>Eukaryota</taxon>
        <taxon>Metazoa</taxon>
        <taxon>Ecdysozoa</taxon>
        <taxon>Arthropoda</taxon>
        <taxon>Chelicerata</taxon>
        <taxon>Arachnida</taxon>
        <taxon>Araneae</taxon>
        <taxon>Araneomorphae</taxon>
        <taxon>Entelegynae</taxon>
        <taxon>Araneoidea</taxon>
        <taxon>Araneidae</taxon>
        <taxon>Araneus</taxon>
    </lineage>
</organism>
<evidence type="ECO:0000256" key="2">
    <source>
        <dbReference type="ARBA" id="ARBA00022475"/>
    </source>
</evidence>
<evidence type="ECO:0000313" key="11">
    <source>
        <dbReference type="Proteomes" id="UP000499080"/>
    </source>
</evidence>
<dbReference type="InterPro" id="IPR011993">
    <property type="entry name" value="PH-like_dom_sf"/>
</dbReference>
<accession>A0A4Y2NGX9</accession>
<dbReference type="InterPro" id="IPR001478">
    <property type="entry name" value="PDZ"/>
</dbReference>
<dbReference type="Gene3D" id="2.30.42.10">
    <property type="match status" value="1"/>
</dbReference>
<dbReference type="Proteomes" id="UP000499080">
    <property type="component" value="Unassembled WGS sequence"/>
</dbReference>
<evidence type="ECO:0000259" key="8">
    <source>
        <dbReference type="PROSITE" id="PS50106"/>
    </source>
</evidence>
<gene>
    <name evidence="10" type="primary">PSD3_3</name>
    <name evidence="10" type="ORF">AVEN_264972_1</name>
</gene>
<dbReference type="OrthoDB" id="2157641at2759"/>
<dbReference type="InterPro" id="IPR001849">
    <property type="entry name" value="PH_domain"/>
</dbReference>
<dbReference type="GO" id="GO:0005886">
    <property type="term" value="C:plasma membrane"/>
    <property type="evidence" value="ECO:0007669"/>
    <property type="project" value="UniProtKB-SubCell"/>
</dbReference>
<dbReference type="FunFam" id="2.30.29.30:FF:000267">
    <property type="entry name" value="PH and SEC7 domain-containing protein 4"/>
    <property type="match status" value="1"/>
</dbReference>
<dbReference type="PROSITE" id="PS50003">
    <property type="entry name" value="PH_DOMAIN"/>
    <property type="match status" value="1"/>
</dbReference>
<dbReference type="InterPro" id="IPR023394">
    <property type="entry name" value="Sec7_C_sf"/>
</dbReference>
<keyword evidence="11" id="KW-1185">Reference proteome</keyword>
<comment type="subcellular location">
    <subcellularLocation>
        <location evidence="1">Cell membrane</location>
    </subcellularLocation>
</comment>
<keyword evidence="4" id="KW-0472">Membrane</keyword>
<feature type="region of interest" description="Disordered" evidence="6">
    <location>
        <begin position="96"/>
        <end position="144"/>
    </location>
</feature>
<keyword evidence="5" id="KW-0175">Coiled coil</keyword>
<feature type="domain" description="PDZ" evidence="8">
    <location>
        <begin position="29"/>
        <end position="71"/>
    </location>
</feature>
<dbReference type="PANTHER" id="PTHR10663:SF376">
    <property type="entry name" value="PH AND SEC7 DOMAIN-CONTAINING PROTEIN"/>
    <property type="match status" value="1"/>
</dbReference>
<dbReference type="CDD" id="cd13295">
    <property type="entry name" value="PH_EFA6"/>
    <property type="match status" value="1"/>
</dbReference>
<keyword evidence="3" id="KW-0344">Guanine-nucleotide releasing factor</keyword>
<dbReference type="InterPro" id="IPR000904">
    <property type="entry name" value="Sec7_dom"/>
</dbReference>
<dbReference type="SUPFAM" id="SSF48425">
    <property type="entry name" value="Sec7 domain"/>
    <property type="match status" value="1"/>
</dbReference>
<keyword evidence="2" id="KW-1003">Cell membrane</keyword>
<dbReference type="InterPro" id="IPR035999">
    <property type="entry name" value="Sec7_dom_sf"/>
</dbReference>
<feature type="compositionally biased region" description="Polar residues" evidence="6">
    <location>
        <begin position="277"/>
        <end position="303"/>
    </location>
</feature>